<gene>
    <name evidence="2" type="ORF">TNO010_310095</name>
</gene>
<dbReference type="InterPro" id="IPR050229">
    <property type="entry name" value="GlpE_sulfurtransferase"/>
</dbReference>
<dbReference type="EMBL" id="OENE01000025">
    <property type="protein sequence ID" value="SOU89239.1"/>
    <property type="molecule type" value="Genomic_DNA"/>
</dbReference>
<dbReference type="SUPFAM" id="SSF52821">
    <property type="entry name" value="Rhodanese/Cell cycle control phosphatase"/>
    <property type="match status" value="1"/>
</dbReference>
<evidence type="ECO:0000313" key="3">
    <source>
        <dbReference type="Proteomes" id="UP000490060"/>
    </source>
</evidence>
<keyword evidence="2" id="KW-0808">Transferase</keyword>
<dbReference type="Gene3D" id="3.40.250.10">
    <property type="entry name" value="Rhodanese-like domain"/>
    <property type="match status" value="1"/>
</dbReference>
<sequence length="104" mass="11469">MGLFNLFRKKNMGEKIQEYLGNQAVILDVRTLEEWNDGHSQGAKHIVLTTIPTSVEQIKAWGKPVIAVCKSGGRSGQATDFLVAQGIDVINGGPWQNVDQYLTK</sequence>
<protein>
    <submittedName>
        <fullName evidence="2">Sulfurtransferase</fullName>
    </submittedName>
</protein>
<dbReference type="GeneID" id="86819137"/>
<dbReference type="CDD" id="cd00158">
    <property type="entry name" value="RHOD"/>
    <property type="match status" value="1"/>
</dbReference>
<dbReference type="GO" id="GO:0016740">
    <property type="term" value="F:transferase activity"/>
    <property type="evidence" value="ECO:0007669"/>
    <property type="project" value="UniProtKB-KW"/>
</dbReference>
<dbReference type="InterPro" id="IPR001763">
    <property type="entry name" value="Rhodanese-like_dom"/>
</dbReference>
<dbReference type="RefSeq" id="WP_232112371.1">
    <property type="nucleotide sequence ID" value="NZ_JAFMUG010000005.1"/>
</dbReference>
<evidence type="ECO:0000313" key="2">
    <source>
        <dbReference type="EMBL" id="SOU89239.1"/>
    </source>
</evidence>
<organism evidence="2 3">
    <name type="scientific">Tenacibaculum finnmarkense genomovar ulcerans</name>
    <dbReference type="NCBI Taxonomy" id="2781388"/>
    <lineage>
        <taxon>Bacteria</taxon>
        <taxon>Pseudomonadati</taxon>
        <taxon>Bacteroidota</taxon>
        <taxon>Flavobacteriia</taxon>
        <taxon>Flavobacteriales</taxon>
        <taxon>Flavobacteriaceae</taxon>
        <taxon>Tenacibaculum</taxon>
        <taxon>Tenacibaculum finnmarkense</taxon>
    </lineage>
</organism>
<dbReference type="Pfam" id="PF00581">
    <property type="entry name" value="Rhodanese"/>
    <property type="match status" value="1"/>
</dbReference>
<dbReference type="PROSITE" id="PS50206">
    <property type="entry name" value="RHODANESE_3"/>
    <property type="match status" value="1"/>
</dbReference>
<dbReference type="Proteomes" id="UP000490060">
    <property type="component" value="Unassembled WGS sequence"/>
</dbReference>
<feature type="domain" description="Rhodanese" evidence="1">
    <location>
        <begin position="20"/>
        <end position="97"/>
    </location>
</feature>
<dbReference type="PANTHER" id="PTHR43031:SF16">
    <property type="entry name" value="OXIDOREDUCTASE"/>
    <property type="match status" value="1"/>
</dbReference>
<dbReference type="PANTHER" id="PTHR43031">
    <property type="entry name" value="FAD-DEPENDENT OXIDOREDUCTASE"/>
    <property type="match status" value="1"/>
</dbReference>
<evidence type="ECO:0000259" key="1">
    <source>
        <dbReference type="PROSITE" id="PS50206"/>
    </source>
</evidence>
<dbReference type="InterPro" id="IPR036873">
    <property type="entry name" value="Rhodanese-like_dom_sf"/>
</dbReference>
<name>A0A2I2M9L5_9FLAO</name>
<reference evidence="2 3" key="1">
    <citation type="submission" date="2017-11" db="EMBL/GenBank/DDBJ databases">
        <authorList>
            <person name="Duchaud E."/>
        </authorList>
    </citation>
    <scope>NUCLEOTIDE SEQUENCE [LARGE SCALE GENOMIC DNA]</scope>
    <source>
        <strain evidence="2 3">TNO010</strain>
    </source>
</reference>
<accession>A0A2I2M9L5</accession>
<dbReference type="AlphaFoldDB" id="A0A2I2M9L5"/>
<proteinExistence type="predicted"/>